<evidence type="ECO:0000313" key="11">
    <source>
        <dbReference type="EMBL" id="ABP72740.1"/>
    </source>
</evidence>
<reference evidence="11" key="1">
    <citation type="submission" date="2007-04" db="EMBL/GenBank/DDBJ databases">
        <title>Complete sequence of plasmid pRSPA01 of Rhodobacter sphaeroides ATCC 17025.</title>
        <authorList>
            <consortium name="US DOE Joint Genome Institute"/>
            <person name="Copeland A."/>
            <person name="Lucas S."/>
            <person name="Lapidus A."/>
            <person name="Barry K."/>
            <person name="Detter J.C."/>
            <person name="Glavina del Rio T."/>
            <person name="Hammon N."/>
            <person name="Israni S."/>
            <person name="Dalin E."/>
            <person name="Tice H."/>
            <person name="Pitluck S."/>
            <person name="Chertkov O."/>
            <person name="Brettin T."/>
            <person name="Bruce D."/>
            <person name="Han C."/>
            <person name="Schmutz J."/>
            <person name="Larimer F."/>
            <person name="Land M."/>
            <person name="Hauser L."/>
            <person name="Kyrpides N."/>
            <person name="Kim E."/>
            <person name="Richardson P."/>
            <person name="Mackenzie C."/>
            <person name="Choudhary M."/>
            <person name="Donohue T.J."/>
            <person name="Kaplan S."/>
        </authorList>
    </citation>
    <scope>NUCLEOTIDE SEQUENCE [LARGE SCALE GENOMIC DNA]</scope>
    <source>
        <strain evidence="11">ATCC 17025</strain>
        <plasmid evidence="11">pRSPA01</plasmid>
    </source>
</reference>
<dbReference type="HAMAP" id="MF_00135">
    <property type="entry name" value="PRAI"/>
    <property type="match status" value="1"/>
</dbReference>
<evidence type="ECO:0000256" key="7">
    <source>
        <dbReference type="ARBA" id="ARBA00023141"/>
    </source>
</evidence>
<dbReference type="BioCyc" id="RSPH349102:G1G8M-4007-MONOMER"/>
<keyword evidence="8 9" id="KW-0413">Isomerase</keyword>
<evidence type="ECO:0000256" key="9">
    <source>
        <dbReference type="HAMAP-Rule" id="MF_00135"/>
    </source>
</evidence>
<geneLocation type="plasmid" evidence="11">
    <name>pRSPA01</name>
</geneLocation>
<keyword evidence="7 9" id="KW-0057">Aromatic amino acid biosynthesis</keyword>
<sequence length="212" mass="22000">MAAVRVKICGLRTEADVKAAASSGAAYVGLVFFPKSPRHLSLAQAQGLALAAPPGVAKVALTVDADDAALDEIVEAVPLDMLQLHGHETPERVAEVRARYGLPVMKAVGVADEADLPQILEHSLAADQILIDAKAPKGAALPGGNGLTFDWRLIAGRHWIRPWMLAGGLGPGNVAEAVRRTGATQVDVSSGVESAPGVKDAARIEAFLKAAR</sequence>
<dbReference type="InterPro" id="IPR011060">
    <property type="entry name" value="RibuloseP-bd_barrel"/>
</dbReference>
<feature type="domain" description="N-(5'phosphoribosyl) anthranilate isomerase (PRAI)" evidence="10">
    <location>
        <begin position="6"/>
        <end position="209"/>
    </location>
</feature>
<evidence type="ECO:0000256" key="2">
    <source>
        <dbReference type="ARBA" id="ARBA00004664"/>
    </source>
</evidence>
<evidence type="ECO:0000256" key="1">
    <source>
        <dbReference type="ARBA" id="ARBA00001164"/>
    </source>
</evidence>
<gene>
    <name evidence="9" type="primary">trpF</name>
    <name evidence="11" type="ordered locus">Rsph17025_3885</name>
</gene>
<comment type="similarity">
    <text evidence="9">Belongs to the TrpF family.</text>
</comment>
<evidence type="ECO:0000259" key="10">
    <source>
        <dbReference type="Pfam" id="PF00697"/>
    </source>
</evidence>
<dbReference type="AlphaFoldDB" id="A4WZC6"/>
<evidence type="ECO:0000256" key="3">
    <source>
        <dbReference type="ARBA" id="ARBA00012572"/>
    </source>
</evidence>
<dbReference type="EC" id="5.3.1.24" evidence="3 9"/>
<comment type="catalytic activity">
    <reaction evidence="1 9">
        <text>N-(5-phospho-beta-D-ribosyl)anthranilate = 1-(2-carboxyphenylamino)-1-deoxy-D-ribulose 5-phosphate</text>
        <dbReference type="Rhea" id="RHEA:21540"/>
        <dbReference type="ChEBI" id="CHEBI:18277"/>
        <dbReference type="ChEBI" id="CHEBI:58613"/>
        <dbReference type="EC" id="5.3.1.24"/>
    </reaction>
</comment>
<dbReference type="PANTHER" id="PTHR42894">
    <property type="entry name" value="N-(5'-PHOSPHORIBOSYL)ANTHRANILATE ISOMERASE"/>
    <property type="match status" value="1"/>
</dbReference>
<dbReference type="InterPro" id="IPR001240">
    <property type="entry name" value="PRAI_dom"/>
</dbReference>
<evidence type="ECO:0000256" key="8">
    <source>
        <dbReference type="ARBA" id="ARBA00023235"/>
    </source>
</evidence>
<protein>
    <recommendedName>
        <fullName evidence="4 9">N-(5'-phosphoribosyl)anthranilate isomerase</fullName>
        <shortName evidence="9">PRAI</shortName>
        <ecNumber evidence="3 9">5.3.1.24</ecNumber>
    </recommendedName>
</protein>
<comment type="pathway">
    <text evidence="2 9">Amino-acid biosynthesis; L-tryptophan biosynthesis; L-tryptophan from chorismate: step 3/5.</text>
</comment>
<keyword evidence="5 9" id="KW-0028">Amino-acid biosynthesis</keyword>
<proteinExistence type="inferred from homology"/>
<organism evidence="11">
    <name type="scientific">Cereibacter sphaeroides (strain ATCC 17025 / ATH 2.4.3)</name>
    <name type="common">Rhodobacter sphaeroides</name>
    <dbReference type="NCBI Taxonomy" id="349102"/>
    <lineage>
        <taxon>Bacteria</taxon>
        <taxon>Pseudomonadati</taxon>
        <taxon>Pseudomonadota</taxon>
        <taxon>Alphaproteobacteria</taxon>
        <taxon>Rhodobacterales</taxon>
        <taxon>Paracoccaceae</taxon>
        <taxon>Cereibacter</taxon>
    </lineage>
</organism>
<dbReference type="SUPFAM" id="SSF51366">
    <property type="entry name" value="Ribulose-phoshate binding barrel"/>
    <property type="match status" value="1"/>
</dbReference>
<dbReference type="GO" id="GO:0000162">
    <property type="term" value="P:L-tryptophan biosynthetic process"/>
    <property type="evidence" value="ECO:0007669"/>
    <property type="project" value="UniProtKB-UniRule"/>
</dbReference>
<accession>A4WZC6</accession>
<dbReference type="UniPathway" id="UPA00035">
    <property type="reaction ID" value="UER00042"/>
</dbReference>
<name>A4WZC6_CERS5</name>
<dbReference type="EMBL" id="CP000662">
    <property type="protein sequence ID" value="ABP72740.1"/>
    <property type="molecule type" value="Genomic_DNA"/>
</dbReference>
<dbReference type="Gene3D" id="3.20.20.70">
    <property type="entry name" value="Aldolase class I"/>
    <property type="match status" value="1"/>
</dbReference>
<dbReference type="PANTHER" id="PTHR42894:SF1">
    <property type="entry name" value="N-(5'-PHOSPHORIBOSYL)ANTHRANILATE ISOMERASE"/>
    <property type="match status" value="1"/>
</dbReference>
<dbReference type="KEGG" id="rsq:Rsph17025_3885"/>
<evidence type="ECO:0000256" key="6">
    <source>
        <dbReference type="ARBA" id="ARBA00022822"/>
    </source>
</evidence>
<dbReference type="InterPro" id="IPR044643">
    <property type="entry name" value="TrpF_fam"/>
</dbReference>
<dbReference type="CDD" id="cd00405">
    <property type="entry name" value="PRAI"/>
    <property type="match status" value="1"/>
</dbReference>
<keyword evidence="6 9" id="KW-0822">Tryptophan biosynthesis</keyword>
<dbReference type="HOGENOM" id="CLU_076364_1_1_5"/>
<dbReference type="Pfam" id="PF00697">
    <property type="entry name" value="PRAI"/>
    <property type="match status" value="1"/>
</dbReference>
<dbReference type="NCBIfam" id="NF002295">
    <property type="entry name" value="PRK01222.1-1"/>
    <property type="match status" value="1"/>
</dbReference>
<evidence type="ECO:0000256" key="4">
    <source>
        <dbReference type="ARBA" id="ARBA00022272"/>
    </source>
</evidence>
<evidence type="ECO:0000256" key="5">
    <source>
        <dbReference type="ARBA" id="ARBA00022605"/>
    </source>
</evidence>
<dbReference type="InterPro" id="IPR013785">
    <property type="entry name" value="Aldolase_TIM"/>
</dbReference>
<dbReference type="GO" id="GO:0004640">
    <property type="term" value="F:phosphoribosylanthranilate isomerase activity"/>
    <property type="evidence" value="ECO:0007669"/>
    <property type="project" value="UniProtKB-UniRule"/>
</dbReference>
<keyword evidence="11" id="KW-0614">Plasmid</keyword>